<sequence length="604" mass="66405">MMSTLAARAAVPGGKLLNPLQPPARATSVTTAAAPMQPAGNSVQQQIQRNQIHQGFSTFGQRSVGLTGSRSSLQEVDRQPQETIDLTKKFKRYGGLEVDKLHGLVHKRKRVLKGQLGTVDLYNVCMSLQSSLRLNETYALNVLTILSHDREILLKLADYAPLGNAIVKVLKTTVTSLKMCFSDEYIGFRTLLYHESAVATCLKPDAGSLETYTSSKLDERKVLMEKLLAVSTILRNLSVVTVENQPWLAKHPDYVKCLVDALRISPFEKFRDSKNNNFDDDSIFDEYGLDPDDISSLDTPLDEDLKLSDGFRRAEKLMFQDAATLVLEVRRTAFVALVNVSVQVKLASVSDAQLVSNIISDALQIHSDLLESCHHTPASLSLAWSTNPGSSAFLGDDLQPWMLLDGLSKLTIDIHNMDLFAECTDLERLLKLCLKVLPQTGGFSATGTQEELVCWELAMSCLYHLVVIIDGAPGNDARNGSDSSTPVTPRMPPMSKSKQCTFSKVPSLVPLLISLMRRPALPGMVNQSLNQQYDPLCIKASRIFMEALQRGGDEARRVVKKFESALVGLAITGPAPANTSGGISEEVWRRVGDILFLMNDEAEV</sequence>
<dbReference type="GO" id="GO:0035060">
    <property type="term" value="C:brahma complex"/>
    <property type="evidence" value="ECO:0007669"/>
    <property type="project" value="InterPro"/>
</dbReference>
<dbReference type="InterPro" id="IPR033388">
    <property type="entry name" value="BAF250_C"/>
</dbReference>
<protein>
    <recommendedName>
        <fullName evidence="4">SWI/SNF-like complex subunit BAF250 C-terminal domain-containing protein</fullName>
    </recommendedName>
</protein>
<reference evidence="5 6" key="1">
    <citation type="submission" date="2016-07" db="EMBL/GenBank/DDBJ databases">
        <title>Pervasive Adenine N6-methylation of Active Genes in Fungi.</title>
        <authorList>
            <consortium name="DOE Joint Genome Institute"/>
            <person name="Mondo S.J."/>
            <person name="Dannebaum R.O."/>
            <person name="Kuo R.C."/>
            <person name="Labutti K."/>
            <person name="Haridas S."/>
            <person name="Kuo A."/>
            <person name="Salamov A."/>
            <person name="Ahrendt S.R."/>
            <person name="Lipzen A."/>
            <person name="Sullivan W."/>
            <person name="Andreopoulos W.B."/>
            <person name="Clum A."/>
            <person name="Lindquist E."/>
            <person name="Daum C."/>
            <person name="Ramamoorthy G.K."/>
            <person name="Gryganskyi A."/>
            <person name="Culley D."/>
            <person name="Magnuson J.K."/>
            <person name="James T.Y."/>
            <person name="O'Malley M.A."/>
            <person name="Stajich J.E."/>
            <person name="Spatafora J.W."/>
            <person name="Visel A."/>
            <person name="Grigoriev I.V."/>
        </authorList>
    </citation>
    <scope>NUCLEOTIDE SEQUENCE [LARGE SCALE GENOMIC DNA]</scope>
    <source>
        <strain evidence="5 6">JEL800</strain>
    </source>
</reference>
<proteinExistence type="predicted"/>
<dbReference type="Proteomes" id="UP000193642">
    <property type="component" value="Unassembled WGS sequence"/>
</dbReference>
<evidence type="ECO:0000256" key="2">
    <source>
        <dbReference type="ARBA" id="ARBA00023242"/>
    </source>
</evidence>
<feature type="region of interest" description="Disordered" evidence="3">
    <location>
        <begin position="14"/>
        <end position="42"/>
    </location>
</feature>
<dbReference type="GO" id="GO:0045893">
    <property type="term" value="P:positive regulation of DNA-templated transcription"/>
    <property type="evidence" value="ECO:0007669"/>
    <property type="project" value="TreeGrafter"/>
</dbReference>
<dbReference type="InterPro" id="IPR021906">
    <property type="entry name" value="BAF250/Osa"/>
</dbReference>
<dbReference type="AlphaFoldDB" id="A0A1Y2CEX8"/>
<organism evidence="5 6">
    <name type="scientific">Rhizoclosmatium globosum</name>
    <dbReference type="NCBI Taxonomy" id="329046"/>
    <lineage>
        <taxon>Eukaryota</taxon>
        <taxon>Fungi</taxon>
        <taxon>Fungi incertae sedis</taxon>
        <taxon>Chytridiomycota</taxon>
        <taxon>Chytridiomycota incertae sedis</taxon>
        <taxon>Chytridiomycetes</taxon>
        <taxon>Chytridiales</taxon>
        <taxon>Chytriomycetaceae</taxon>
        <taxon>Rhizoclosmatium</taxon>
    </lineage>
</organism>
<dbReference type="PANTHER" id="PTHR12656:SF5">
    <property type="entry name" value="TRITHORAX GROUP PROTEIN OSA"/>
    <property type="match status" value="1"/>
</dbReference>
<dbReference type="OrthoDB" id="338531at2759"/>
<dbReference type="GO" id="GO:0005654">
    <property type="term" value="C:nucleoplasm"/>
    <property type="evidence" value="ECO:0007669"/>
    <property type="project" value="TreeGrafter"/>
</dbReference>
<feature type="compositionally biased region" description="Polar residues" evidence="3">
    <location>
        <begin position="478"/>
        <end position="487"/>
    </location>
</feature>
<dbReference type="GO" id="GO:0006338">
    <property type="term" value="P:chromatin remodeling"/>
    <property type="evidence" value="ECO:0007669"/>
    <property type="project" value="InterPro"/>
</dbReference>
<dbReference type="GO" id="GO:0031491">
    <property type="term" value="F:nucleosome binding"/>
    <property type="evidence" value="ECO:0007669"/>
    <property type="project" value="TreeGrafter"/>
</dbReference>
<evidence type="ECO:0000313" key="5">
    <source>
        <dbReference type="EMBL" id="ORY45582.1"/>
    </source>
</evidence>
<dbReference type="GO" id="GO:0016514">
    <property type="term" value="C:SWI/SNF complex"/>
    <property type="evidence" value="ECO:0007669"/>
    <property type="project" value="InterPro"/>
</dbReference>
<evidence type="ECO:0000256" key="3">
    <source>
        <dbReference type="SAM" id="MobiDB-lite"/>
    </source>
</evidence>
<evidence type="ECO:0000256" key="1">
    <source>
        <dbReference type="ARBA" id="ARBA00004123"/>
    </source>
</evidence>
<feature type="domain" description="SWI/SNF-like complex subunit BAF250 C-terminal" evidence="4">
    <location>
        <begin position="225"/>
        <end position="466"/>
    </location>
</feature>
<dbReference type="GO" id="GO:0006357">
    <property type="term" value="P:regulation of transcription by RNA polymerase II"/>
    <property type="evidence" value="ECO:0007669"/>
    <property type="project" value="TreeGrafter"/>
</dbReference>
<gene>
    <name evidence="5" type="ORF">BCR33DRAFT_170564</name>
</gene>
<evidence type="ECO:0000313" key="6">
    <source>
        <dbReference type="Proteomes" id="UP000193642"/>
    </source>
</evidence>
<accession>A0A1Y2CEX8</accession>
<dbReference type="EMBL" id="MCGO01000019">
    <property type="protein sequence ID" value="ORY45582.1"/>
    <property type="molecule type" value="Genomic_DNA"/>
</dbReference>
<dbReference type="STRING" id="329046.A0A1Y2CEX8"/>
<feature type="region of interest" description="Disordered" evidence="3">
    <location>
        <begin position="477"/>
        <end position="498"/>
    </location>
</feature>
<name>A0A1Y2CEX8_9FUNG</name>
<comment type="subcellular location">
    <subcellularLocation>
        <location evidence="1">Nucleus</location>
    </subcellularLocation>
</comment>
<dbReference type="PANTHER" id="PTHR12656">
    <property type="entry name" value="BRG-1 ASSOCIATED FACTOR 250 BAF250"/>
    <property type="match status" value="1"/>
</dbReference>
<keyword evidence="6" id="KW-1185">Reference proteome</keyword>
<comment type="caution">
    <text evidence="5">The sequence shown here is derived from an EMBL/GenBank/DDBJ whole genome shotgun (WGS) entry which is preliminary data.</text>
</comment>
<keyword evidence="2" id="KW-0539">Nucleus</keyword>
<dbReference type="Pfam" id="PF12031">
    <property type="entry name" value="BAF250_C"/>
    <property type="match status" value="1"/>
</dbReference>
<evidence type="ECO:0000259" key="4">
    <source>
        <dbReference type="Pfam" id="PF12031"/>
    </source>
</evidence>